<protein>
    <submittedName>
        <fullName evidence="2">Uncharacterized protein</fullName>
    </submittedName>
</protein>
<keyword evidence="3" id="KW-1185">Reference proteome</keyword>
<evidence type="ECO:0000313" key="2">
    <source>
        <dbReference type="EnsemblMetazoa" id="CLYHEMP007601.1"/>
    </source>
</evidence>
<proteinExistence type="predicted"/>
<name>A0A7M5UXS7_9CNID</name>
<sequence>MLVAKRIRTAKQINDFEESGIVIKVKFDDGFISEKDSLSLKFTTTNNIDSVPKDASSKAFGQIEIPDGRLVPADELESGLNGFALYEGKFYMCTILNVRSGNKRKSDSVMTIPSKSKSPKTKKSKKDPEKVTGKDDENEEENDLVMSISSKKPNKSSPKTTKSKKAQEKKLTEKDDKNEEALRLEAELKQKKKEDLKLRLDMQTQEKLKAISQVTGPIATPTKNATIPMYVPGGSPLAMRHFQSGFQSMLSDTCGDCTLKEVKILKYEEEMRS</sequence>
<organism evidence="2 3">
    <name type="scientific">Clytia hemisphaerica</name>
    <dbReference type="NCBI Taxonomy" id="252671"/>
    <lineage>
        <taxon>Eukaryota</taxon>
        <taxon>Metazoa</taxon>
        <taxon>Cnidaria</taxon>
        <taxon>Hydrozoa</taxon>
        <taxon>Hydroidolina</taxon>
        <taxon>Leptothecata</taxon>
        <taxon>Obeliida</taxon>
        <taxon>Clytiidae</taxon>
        <taxon>Clytia</taxon>
    </lineage>
</organism>
<evidence type="ECO:0000313" key="3">
    <source>
        <dbReference type="Proteomes" id="UP000594262"/>
    </source>
</evidence>
<reference evidence="2" key="1">
    <citation type="submission" date="2021-01" db="UniProtKB">
        <authorList>
            <consortium name="EnsemblMetazoa"/>
        </authorList>
    </citation>
    <scope>IDENTIFICATION</scope>
</reference>
<feature type="region of interest" description="Disordered" evidence="1">
    <location>
        <begin position="103"/>
        <end position="181"/>
    </location>
</feature>
<feature type="compositionally biased region" description="Basic and acidic residues" evidence="1">
    <location>
        <begin position="126"/>
        <end position="135"/>
    </location>
</feature>
<dbReference type="EnsemblMetazoa" id="CLYHEMT007601.1">
    <property type="protein sequence ID" value="CLYHEMP007601.1"/>
    <property type="gene ID" value="CLYHEMG007601"/>
</dbReference>
<feature type="compositionally biased region" description="Low complexity" evidence="1">
    <location>
        <begin position="149"/>
        <end position="160"/>
    </location>
</feature>
<evidence type="ECO:0000256" key="1">
    <source>
        <dbReference type="SAM" id="MobiDB-lite"/>
    </source>
</evidence>
<feature type="compositionally biased region" description="Basic and acidic residues" evidence="1">
    <location>
        <begin position="165"/>
        <end position="181"/>
    </location>
</feature>
<accession>A0A7M5UXS7</accession>
<dbReference type="AlphaFoldDB" id="A0A7M5UXS7"/>
<dbReference type="Proteomes" id="UP000594262">
    <property type="component" value="Unplaced"/>
</dbReference>